<dbReference type="SUPFAM" id="SSF48498">
    <property type="entry name" value="Tetracyclin repressor-like, C-terminal domain"/>
    <property type="match status" value="1"/>
</dbReference>
<evidence type="ECO:0000259" key="1">
    <source>
        <dbReference type="Pfam" id="PF14246"/>
    </source>
</evidence>
<name>A0A562KA04_SPHWJ</name>
<evidence type="ECO:0000313" key="3">
    <source>
        <dbReference type="Proteomes" id="UP000316624"/>
    </source>
</evidence>
<proteinExistence type="predicted"/>
<dbReference type="RefSeq" id="WP_092959636.1">
    <property type="nucleotide sequence ID" value="NZ_JACIIY010000015.1"/>
</dbReference>
<dbReference type="InterPro" id="IPR036271">
    <property type="entry name" value="Tet_transcr_reg_TetR-rel_C_sf"/>
</dbReference>
<dbReference type="Proteomes" id="UP000316624">
    <property type="component" value="Unassembled WGS sequence"/>
</dbReference>
<dbReference type="Gene3D" id="1.10.357.10">
    <property type="entry name" value="Tetracycline Repressor, domain 2"/>
    <property type="match status" value="1"/>
</dbReference>
<dbReference type="InterPro" id="IPR039536">
    <property type="entry name" value="TetR_C_Proteobacteria"/>
</dbReference>
<reference evidence="2 3" key="1">
    <citation type="journal article" date="2015" name="Stand. Genomic Sci.">
        <title>Genomic Encyclopedia of Bacterial and Archaeal Type Strains, Phase III: the genomes of soil and plant-associated and newly described type strains.</title>
        <authorList>
            <person name="Whitman W.B."/>
            <person name="Woyke T."/>
            <person name="Klenk H.P."/>
            <person name="Zhou Y."/>
            <person name="Lilburn T.G."/>
            <person name="Beck B.J."/>
            <person name="De Vos P."/>
            <person name="Vandamme P."/>
            <person name="Eisen J.A."/>
            <person name="Garrity G."/>
            <person name="Hugenholtz P."/>
            <person name="Kyrpides N.C."/>
        </authorList>
    </citation>
    <scope>NUCLEOTIDE SEQUENCE [LARGE SCALE GENOMIC DNA]</scope>
    <source>
        <strain evidence="2 3">CGMCC 1.7748</strain>
    </source>
</reference>
<keyword evidence="3" id="KW-1185">Reference proteome</keyword>
<feature type="domain" description="Transcriptional regulator TetR C-terminal Proteobacteria type" evidence="1">
    <location>
        <begin position="49"/>
        <end position="164"/>
    </location>
</feature>
<protein>
    <submittedName>
        <fullName evidence="2">TetR family transcriptional regulator</fullName>
    </submittedName>
</protein>
<dbReference type="Pfam" id="PF14246">
    <property type="entry name" value="TetR_C_7"/>
    <property type="match status" value="1"/>
</dbReference>
<accession>A0A562KA04</accession>
<sequence length="173" mass="19200">MVEYCSAVLIWSYFDCKEQLFAAVLDRAIRDFQHELLLMLNPNDQVEDALSRFCGHFLGKLTSPEGIALHRLAVSEANRFPAMGQIFYEIGPGRTREVLEEYLHGAMERGALRSGDPASAARLLAGMCLSGCHTLLLVGVIERVTPAMINEDVKLAVGTFMRAWAIKKPLECS</sequence>
<dbReference type="EMBL" id="VLKK01000010">
    <property type="protein sequence ID" value="TWH92259.1"/>
    <property type="molecule type" value="Genomic_DNA"/>
</dbReference>
<dbReference type="AlphaFoldDB" id="A0A562KA04"/>
<evidence type="ECO:0000313" key="2">
    <source>
        <dbReference type="EMBL" id="TWH92259.1"/>
    </source>
</evidence>
<gene>
    <name evidence="2" type="ORF">IQ35_02785</name>
</gene>
<comment type="caution">
    <text evidence="2">The sequence shown here is derived from an EMBL/GenBank/DDBJ whole genome shotgun (WGS) entry which is preliminary data.</text>
</comment>
<organism evidence="2 3">
    <name type="scientific">Sphingobium wenxiniae (strain DSM 21828 / CGMCC 1.7748 / JZ-1)</name>
    <dbReference type="NCBI Taxonomy" id="595605"/>
    <lineage>
        <taxon>Bacteria</taxon>
        <taxon>Pseudomonadati</taxon>
        <taxon>Pseudomonadota</taxon>
        <taxon>Alphaproteobacteria</taxon>
        <taxon>Sphingomonadales</taxon>
        <taxon>Sphingomonadaceae</taxon>
        <taxon>Sphingobium</taxon>
    </lineage>
</organism>